<gene>
    <name evidence="5" type="ORF">ACJMK2_006527</name>
</gene>
<evidence type="ECO:0000256" key="3">
    <source>
        <dbReference type="ARBA" id="ARBA00022525"/>
    </source>
</evidence>
<dbReference type="SUPFAM" id="SSF51069">
    <property type="entry name" value="Carbonic anhydrase"/>
    <property type="match status" value="1"/>
</dbReference>
<name>A0ABD3VTE4_SINWO</name>
<dbReference type="InterPro" id="IPR023561">
    <property type="entry name" value="Carbonic_anhydrase_a-class"/>
</dbReference>
<proteinExistence type="inferred from homology"/>
<reference evidence="5 6" key="1">
    <citation type="submission" date="2024-11" db="EMBL/GenBank/DDBJ databases">
        <title>Chromosome-level genome assembly of the freshwater bivalve Anodonta woodiana.</title>
        <authorList>
            <person name="Chen X."/>
        </authorList>
    </citation>
    <scope>NUCLEOTIDE SEQUENCE [LARGE SCALE GENOMIC DNA]</scope>
    <source>
        <strain evidence="5">MN2024</strain>
        <tissue evidence="5">Gills</tissue>
    </source>
</reference>
<dbReference type="Gene3D" id="3.10.200.10">
    <property type="entry name" value="Alpha carbonic anhydrase"/>
    <property type="match status" value="1"/>
</dbReference>
<evidence type="ECO:0000313" key="6">
    <source>
        <dbReference type="Proteomes" id="UP001634394"/>
    </source>
</evidence>
<dbReference type="GO" id="GO:0005576">
    <property type="term" value="C:extracellular region"/>
    <property type="evidence" value="ECO:0007669"/>
    <property type="project" value="UniProtKB-SubCell"/>
</dbReference>
<dbReference type="InterPro" id="IPR001148">
    <property type="entry name" value="CA_dom"/>
</dbReference>
<dbReference type="EMBL" id="JBJQND010000010">
    <property type="protein sequence ID" value="KAL3864879.1"/>
    <property type="molecule type" value="Genomic_DNA"/>
</dbReference>
<comment type="subcellular location">
    <subcellularLocation>
        <location evidence="1">Secreted</location>
    </subcellularLocation>
</comment>
<dbReference type="PANTHER" id="PTHR18952:SF278">
    <property type="entry name" value="CARBONIC ANHYDRASE"/>
    <property type="match status" value="1"/>
</dbReference>
<comment type="caution">
    <text evidence="5">The sequence shown here is derived from an EMBL/GenBank/DDBJ whole genome shotgun (WGS) entry which is preliminary data.</text>
</comment>
<dbReference type="AlphaFoldDB" id="A0ABD3VTE4"/>
<evidence type="ECO:0000256" key="2">
    <source>
        <dbReference type="ARBA" id="ARBA00010718"/>
    </source>
</evidence>
<dbReference type="PANTHER" id="PTHR18952">
    <property type="entry name" value="CARBONIC ANHYDRASE"/>
    <property type="match status" value="1"/>
</dbReference>
<keyword evidence="3" id="KW-0964">Secreted</keyword>
<accession>A0ABD3VTE4</accession>
<evidence type="ECO:0000256" key="1">
    <source>
        <dbReference type="ARBA" id="ARBA00004613"/>
    </source>
</evidence>
<feature type="domain" description="Alpha-carbonic anhydrase" evidence="4">
    <location>
        <begin position="1"/>
        <end position="75"/>
    </location>
</feature>
<dbReference type="Proteomes" id="UP001634394">
    <property type="component" value="Unassembled WGS sequence"/>
</dbReference>
<sequence length="75" mass="8282">QVDTEGSFYVANGGLPHMYTTVQYHFHWGHANNHGSEHKINGHAVPLELHIVSYNSELYQSLGEAAIQPQGLAVL</sequence>
<protein>
    <recommendedName>
        <fullName evidence="4">Alpha-carbonic anhydrase domain-containing protein</fullName>
    </recommendedName>
</protein>
<comment type="similarity">
    <text evidence="2">Belongs to the alpha-carbonic anhydrase family.</text>
</comment>
<keyword evidence="6" id="KW-1185">Reference proteome</keyword>
<dbReference type="Pfam" id="PF00194">
    <property type="entry name" value="Carb_anhydrase"/>
    <property type="match status" value="1"/>
</dbReference>
<organism evidence="5 6">
    <name type="scientific">Sinanodonta woodiana</name>
    <name type="common">Chinese pond mussel</name>
    <name type="synonym">Anodonta woodiana</name>
    <dbReference type="NCBI Taxonomy" id="1069815"/>
    <lineage>
        <taxon>Eukaryota</taxon>
        <taxon>Metazoa</taxon>
        <taxon>Spiralia</taxon>
        <taxon>Lophotrochozoa</taxon>
        <taxon>Mollusca</taxon>
        <taxon>Bivalvia</taxon>
        <taxon>Autobranchia</taxon>
        <taxon>Heteroconchia</taxon>
        <taxon>Palaeoheterodonta</taxon>
        <taxon>Unionida</taxon>
        <taxon>Unionoidea</taxon>
        <taxon>Unionidae</taxon>
        <taxon>Unioninae</taxon>
        <taxon>Sinanodonta</taxon>
    </lineage>
</organism>
<evidence type="ECO:0000313" key="5">
    <source>
        <dbReference type="EMBL" id="KAL3864879.1"/>
    </source>
</evidence>
<evidence type="ECO:0000259" key="4">
    <source>
        <dbReference type="PROSITE" id="PS51144"/>
    </source>
</evidence>
<dbReference type="InterPro" id="IPR036398">
    <property type="entry name" value="CA_dom_sf"/>
</dbReference>
<feature type="non-terminal residue" evidence="5">
    <location>
        <position position="1"/>
    </location>
</feature>
<dbReference type="PROSITE" id="PS51144">
    <property type="entry name" value="ALPHA_CA_2"/>
    <property type="match status" value="1"/>
</dbReference>
<feature type="non-terminal residue" evidence="5">
    <location>
        <position position="75"/>
    </location>
</feature>